<proteinExistence type="predicted"/>
<comment type="caution">
    <text evidence="1">The sequence shown here is derived from an EMBL/GenBank/DDBJ whole genome shotgun (WGS) entry which is preliminary data.</text>
</comment>
<gene>
    <name evidence="1" type="ORF">E0946_06745</name>
</gene>
<dbReference type="EMBL" id="SMOG01000032">
    <property type="protein sequence ID" value="TDF72486.1"/>
    <property type="molecule type" value="Genomic_DNA"/>
</dbReference>
<evidence type="ECO:0000313" key="2">
    <source>
        <dbReference type="Proteomes" id="UP000294588"/>
    </source>
</evidence>
<keyword evidence="2" id="KW-1185">Reference proteome</keyword>
<sequence>MTHLIFCSTSIDCGGAESLLLNLVKELDNKYKIIIIYIIGKGTYKTELKSTGAEVFKLNPISLFRTIKLLYKNPDTILQGWMYHGNLLATFLYLLTLGRGKLLWTVHHSAENYVHESLKHFLILKFTALLSRLPKAIVFVSEFIKKEHISYGYKNNHMQVIYNGIDTSLFKRNEEAAKKLIYSLNIPSEAVIMGTVGRNHPVKDYRTFFRSSSLLIKKHPNLHILVAGRDVNLSQFSNELRDLTSEQLNRIHLLGERKDIPEILSLIDIFVLTSISESFSISLIEALAAGCCCVTTNVIFYYNLFPEALTVFPPYNYQSLVKCVEKYIYMSQEQRNKIGKEASLLVEQYFPLSKTINNYRELWDSVQLSN</sequence>
<accession>A0AC61QHN8</accession>
<protein>
    <submittedName>
        <fullName evidence="1">Glycosyltransferase</fullName>
    </submittedName>
</protein>
<reference evidence="1" key="1">
    <citation type="submission" date="2019-03" db="EMBL/GenBank/DDBJ databases">
        <title>Candidatus Syntrophosphaera thermopropionivorans: a novel player in syntrophic propionate oxidation during anaerobic digestion.</title>
        <authorList>
            <person name="Dyksma S."/>
        </authorList>
    </citation>
    <scope>NUCLEOTIDE SEQUENCE</scope>
    <source>
        <strain evidence="1">W5</strain>
    </source>
</reference>
<dbReference type="Proteomes" id="UP000294588">
    <property type="component" value="Unassembled WGS sequence"/>
</dbReference>
<evidence type="ECO:0000313" key="1">
    <source>
        <dbReference type="EMBL" id="TDF72486.1"/>
    </source>
</evidence>
<organism evidence="1 2">
    <name type="scientific">Candidatus Syntrophosphaera thermopropionivorans</name>
    <dbReference type="NCBI Taxonomy" id="2593015"/>
    <lineage>
        <taxon>Bacteria</taxon>
        <taxon>Pseudomonadati</taxon>
        <taxon>Candidatus Cloacimonadota</taxon>
        <taxon>Candidatus Cloacimonadia</taxon>
        <taxon>Candidatus Cloacimonadales</taxon>
        <taxon>Candidatus Cloacimonadaceae</taxon>
        <taxon>Candidatus Syntrophosphaera</taxon>
    </lineage>
</organism>
<name>A0AC61QHN8_9BACT</name>